<keyword evidence="3" id="KW-1185">Reference proteome</keyword>
<feature type="compositionally biased region" description="Polar residues" evidence="1">
    <location>
        <begin position="215"/>
        <end position="224"/>
    </location>
</feature>
<sequence>MRKTRSAHVKCDCGKRARDAATGSASPQGDKSKCHCFEDGKCKCAFKQEPLTRVTVPPADSDDGTSASVPSVGDSACGWGPDTLPWSSLLALDEPDHCDSEAWQNHGLLQLDQEHPHPTFNGLGTGWDGSLAHPVGEDPQDWRSSTFHDLDMPQLPLDLSNIDSLGNSHSTPFDGFPGTAQDMLSWAPGEPGLPSSHNHDEIVGSAEPLWFEGPDQSTVASSTFGEHAAAESATASGDLTRGAAPE</sequence>
<feature type="region of interest" description="Disordered" evidence="1">
    <location>
        <begin position="113"/>
        <end position="133"/>
    </location>
</feature>
<comment type="caution">
    <text evidence="2">The sequence shown here is derived from an EMBL/GenBank/DDBJ whole genome shotgun (WGS) entry which is preliminary data.</text>
</comment>
<dbReference type="OrthoDB" id="5600085at2759"/>
<evidence type="ECO:0000313" key="2">
    <source>
        <dbReference type="EMBL" id="POR30912.1"/>
    </source>
</evidence>
<dbReference type="EMBL" id="PKSG01001133">
    <property type="protein sequence ID" value="POR30912.1"/>
    <property type="molecule type" value="Genomic_DNA"/>
</dbReference>
<organism evidence="2 3">
    <name type="scientific">Tolypocladium paradoxum</name>
    <dbReference type="NCBI Taxonomy" id="94208"/>
    <lineage>
        <taxon>Eukaryota</taxon>
        <taxon>Fungi</taxon>
        <taxon>Dikarya</taxon>
        <taxon>Ascomycota</taxon>
        <taxon>Pezizomycotina</taxon>
        <taxon>Sordariomycetes</taxon>
        <taxon>Hypocreomycetidae</taxon>
        <taxon>Hypocreales</taxon>
        <taxon>Ophiocordycipitaceae</taxon>
        <taxon>Tolypocladium</taxon>
    </lineage>
</organism>
<protein>
    <submittedName>
        <fullName evidence="2">Copper resistance protein CRF1</fullName>
    </submittedName>
</protein>
<feature type="region of interest" description="Disordered" evidence="1">
    <location>
        <begin position="1"/>
        <end position="32"/>
    </location>
</feature>
<feature type="compositionally biased region" description="Basic and acidic residues" evidence="1">
    <location>
        <begin position="9"/>
        <end position="19"/>
    </location>
</feature>
<reference evidence="2 3" key="1">
    <citation type="submission" date="2018-01" db="EMBL/GenBank/DDBJ databases">
        <title>Harnessing the power of phylogenomics to disentangle the directionality and signatures of interkingdom host jumping in the parasitic fungal genus Tolypocladium.</title>
        <authorList>
            <person name="Quandt C.A."/>
            <person name="Patterson W."/>
            <person name="Spatafora J.W."/>
        </authorList>
    </citation>
    <scope>NUCLEOTIDE SEQUENCE [LARGE SCALE GENOMIC DNA]</scope>
    <source>
        <strain evidence="2 3">NRBC 100945</strain>
    </source>
</reference>
<gene>
    <name evidence="2" type="ORF">TPAR_08887</name>
</gene>
<name>A0A2S4KL60_9HYPO</name>
<dbReference type="STRING" id="94208.A0A2S4KL60"/>
<feature type="region of interest" description="Disordered" evidence="1">
    <location>
        <begin position="54"/>
        <end position="74"/>
    </location>
</feature>
<evidence type="ECO:0000313" key="3">
    <source>
        <dbReference type="Proteomes" id="UP000237481"/>
    </source>
</evidence>
<proteinExistence type="predicted"/>
<accession>A0A2S4KL60</accession>
<dbReference type="Proteomes" id="UP000237481">
    <property type="component" value="Unassembled WGS sequence"/>
</dbReference>
<evidence type="ECO:0000256" key="1">
    <source>
        <dbReference type="SAM" id="MobiDB-lite"/>
    </source>
</evidence>
<dbReference type="AlphaFoldDB" id="A0A2S4KL60"/>
<feature type="region of interest" description="Disordered" evidence="1">
    <location>
        <begin position="211"/>
        <end position="246"/>
    </location>
</feature>